<dbReference type="InterPro" id="IPR036661">
    <property type="entry name" value="Luciferase-like_sf"/>
</dbReference>
<dbReference type="InterPro" id="IPR050172">
    <property type="entry name" value="SsuD_RutA_monooxygenase"/>
</dbReference>
<keyword evidence="3" id="KW-0560">Oxidoreductase</keyword>
<evidence type="ECO:0000256" key="1">
    <source>
        <dbReference type="ARBA" id="ARBA00022630"/>
    </source>
</evidence>
<proteinExistence type="predicted"/>
<evidence type="ECO:0000259" key="5">
    <source>
        <dbReference type="Pfam" id="PF00296"/>
    </source>
</evidence>
<protein>
    <recommendedName>
        <fullName evidence="5">Luciferase-like domain-containing protein</fullName>
    </recommendedName>
</protein>
<dbReference type="PANTHER" id="PTHR42847">
    <property type="entry name" value="ALKANESULFONATE MONOOXYGENASE"/>
    <property type="match status" value="1"/>
</dbReference>
<dbReference type="InterPro" id="IPR011251">
    <property type="entry name" value="Luciferase-like_dom"/>
</dbReference>
<dbReference type="Gene3D" id="3.20.20.30">
    <property type="entry name" value="Luciferase-like domain"/>
    <property type="match status" value="1"/>
</dbReference>
<dbReference type="Proteomes" id="UP000298246">
    <property type="component" value="Unassembled WGS sequence"/>
</dbReference>
<dbReference type="GO" id="GO:0046306">
    <property type="term" value="P:alkanesulfonate catabolic process"/>
    <property type="evidence" value="ECO:0007669"/>
    <property type="project" value="TreeGrafter"/>
</dbReference>
<sequence>MLTAQACAGEKPQEGVKMKYAYKLHCNLPNNSRNEQVPMDTIARIAQHADAFQYNGVLSHFNFQMMDPFVLGTWIIQRTKRLSPIIAVQPNYCSPLEAAKMVQTIARLYGRRVILNMITGAAKSELEQVQETLSHDERYVRLAEYMHVLKLILSTAGPVYFAGDYYKYNGLQLYPELEPELMPTLFVAGSSAASMEVALQQADLFMTHPGPVPEYRELTNGIRHLPHLRSGIKIGVIARETKEEAWMEAHRRFPVSATGKMATKMKAKSESVWLRQMAELTLASDNRDEVFWMGGFASGIANNPILVGDYEQVSQYIGQYVEAGVNEIIVAGLLDEHDFRHTAEVFKTMDAAQYAHER</sequence>
<keyword evidence="4" id="KW-0503">Monooxygenase</keyword>
<dbReference type="Pfam" id="PF00296">
    <property type="entry name" value="Bac_luciferase"/>
    <property type="match status" value="1"/>
</dbReference>
<keyword evidence="7" id="KW-1185">Reference proteome</keyword>
<dbReference type="EMBL" id="MYFO01000005">
    <property type="protein sequence ID" value="TFE90118.1"/>
    <property type="molecule type" value="Genomic_DNA"/>
</dbReference>
<accession>A0A4Y8Q7P9</accession>
<feature type="domain" description="Luciferase-like" evidence="5">
    <location>
        <begin position="33"/>
        <end position="326"/>
    </location>
</feature>
<comment type="caution">
    <text evidence="6">The sequence shown here is derived from an EMBL/GenBank/DDBJ whole genome shotgun (WGS) entry which is preliminary data.</text>
</comment>
<evidence type="ECO:0000256" key="3">
    <source>
        <dbReference type="ARBA" id="ARBA00023002"/>
    </source>
</evidence>
<dbReference type="AlphaFoldDB" id="A0A4Y8Q7P9"/>
<organism evidence="6 7">
    <name type="scientific">Paenibacillus athensensis</name>
    <dbReference type="NCBI Taxonomy" id="1967502"/>
    <lineage>
        <taxon>Bacteria</taxon>
        <taxon>Bacillati</taxon>
        <taxon>Bacillota</taxon>
        <taxon>Bacilli</taxon>
        <taxon>Bacillales</taxon>
        <taxon>Paenibacillaceae</taxon>
        <taxon>Paenibacillus</taxon>
    </lineage>
</organism>
<evidence type="ECO:0000256" key="2">
    <source>
        <dbReference type="ARBA" id="ARBA00022643"/>
    </source>
</evidence>
<gene>
    <name evidence="6" type="ORF">B5M42_05475</name>
</gene>
<dbReference type="GO" id="GO:0008726">
    <property type="term" value="F:alkanesulfonate monooxygenase activity"/>
    <property type="evidence" value="ECO:0007669"/>
    <property type="project" value="TreeGrafter"/>
</dbReference>
<name>A0A4Y8Q7P9_9BACL</name>
<keyword evidence="1" id="KW-0285">Flavoprotein</keyword>
<reference evidence="6 7" key="1">
    <citation type="submission" date="2017-03" db="EMBL/GenBank/DDBJ databases">
        <title>Isolation of Levoglucosan Utilizing Bacteria.</title>
        <authorList>
            <person name="Arya A.S."/>
        </authorList>
    </citation>
    <scope>NUCLEOTIDE SEQUENCE [LARGE SCALE GENOMIC DNA]</scope>
    <source>
        <strain evidence="6 7">MEC069</strain>
    </source>
</reference>
<dbReference type="PANTHER" id="PTHR42847:SF4">
    <property type="entry name" value="ALKANESULFONATE MONOOXYGENASE-RELATED"/>
    <property type="match status" value="1"/>
</dbReference>
<dbReference type="OrthoDB" id="9814695at2"/>
<keyword evidence="2" id="KW-0288">FMN</keyword>
<evidence type="ECO:0000256" key="4">
    <source>
        <dbReference type="ARBA" id="ARBA00023033"/>
    </source>
</evidence>
<evidence type="ECO:0000313" key="7">
    <source>
        <dbReference type="Proteomes" id="UP000298246"/>
    </source>
</evidence>
<dbReference type="SUPFAM" id="SSF51679">
    <property type="entry name" value="Bacterial luciferase-like"/>
    <property type="match status" value="1"/>
</dbReference>
<evidence type="ECO:0000313" key="6">
    <source>
        <dbReference type="EMBL" id="TFE90118.1"/>
    </source>
</evidence>